<sequence length="380" mass="44403">MSTIEDLQKIQEYQEYSYRNPGKESLLEKYRIPIQHFDFDYVNRCKDANELEKIIDVLRSGQEGYYPDLLRATEGQLAKLRPNSKCLRQRCRVLNKNDLEKDELDKIANDLNKWVANVSKCNRELEERKSNKTSCNVKIRQPQPQCQPLNLVKKENARRISSTDYGAWDRYDPDTEILKQDLEEEKRRQRVRQARIAEEKTRQDAETFTGTRGPSATPTSTFVMASLEKRPPKKSVTFNRHPTEAEAWFLSERELEKGREFFKNGDYEMAWRSFSNSIASRMNVTNLNNRAVTSLKLKKYSEALEDCEQVLAIESKNLKAQLRKAQALEGLQRYEDALDAVMVVIERDPNNSIAQELAERTRKHCRNVLKNTRLTITEIE</sequence>
<dbReference type="SMART" id="SM00028">
    <property type="entry name" value="TPR"/>
    <property type="match status" value="2"/>
</dbReference>
<dbReference type="InterPro" id="IPR019734">
    <property type="entry name" value="TPR_rpt"/>
</dbReference>
<accession>A0A834M915</accession>
<gene>
    <name evidence="6" type="ORF">GWI33_017564</name>
</gene>
<dbReference type="AlphaFoldDB" id="A0A834M915"/>
<reference evidence="6" key="1">
    <citation type="submission" date="2020-08" db="EMBL/GenBank/DDBJ databases">
        <title>Genome sequencing and assembly of the red palm weevil Rhynchophorus ferrugineus.</title>
        <authorList>
            <person name="Dias G.B."/>
            <person name="Bergman C.M."/>
            <person name="Manee M."/>
        </authorList>
    </citation>
    <scope>NUCLEOTIDE SEQUENCE</scope>
    <source>
        <strain evidence="6">AA-2017</strain>
        <tissue evidence="6">Whole larva</tissue>
    </source>
</reference>
<evidence type="ECO:0008006" key="8">
    <source>
        <dbReference type="Google" id="ProtNLM"/>
    </source>
</evidence>
<dbReference type="Proteomes" id="UP000625711">
    <property type="component" value="Unassembled WGS sequence"/>
</dbReference>
<dbReference type="Gene3D" id="1.25.40.10">
    <property type="entry name" value="Tetratricopeptide repeat domain"/>
    <property type="match status" value="1"/>
</dbReference>
<dbReference type="Pfam" id="PF14559">
    <property type="entry name" value="TPR_19"/>
    <property type="match status" value="1"/>
</dbReference>
<dbReference type="EMBL" id="JAACXV010014227">
    <property type="protein sequence ID" value="KAF7269414.1"/>
    <property type="molecule type" value="Genomic_DNA"/>
</dbReference>
<evidence type="ECO:0000256" key="3">
    <source>
        <dbReference type="ARBA" id="ARBA00022737"/>
    </source>
</evidence>
<feature type="region of interest" description="Disordered" evidence="5">
    <location>
        <begin position="193"/>
        <end position="219"/>
    </location>
</feature>
<evidence type="ECO:0000313" key="7">
    <source>
        <dbReference type="Proteomes" id="UP000625711"/>
    </source>
</evidence>
<dbReference type="GO" id="GO:0005829">
    <property type="term" value="C:cytosol"/>
    <property type="evidence" value="ECO:0007669"/>
    <property type="project" value="TreeGrafter"/>
</dbReference>
<keyword evidence="2" id="KW-0963">Cytoplasm</keyword>
<dbReference type="SUPFAM" id="SSF48452">
    <property type="entry name" value="TPR-like"/>
    <property type="match status" value="1"/>
</dbReference>
<dbReference type="PANTHER" id="PTHR45984">
    <property type="entry name" value="RNA (RNA) POLYMERASE II ASSOCIATED PROTEIN HOMOLOG"/>
    <property type="match status" value="1"/>
</dbReference>
<feature type="compositionally biased region" description="Polar residues" evidence="5">
    <location>
        <begin position="206"/>
        <end position="219"/>
    </location>
</feature>
<evidence type="ECO:0000313" key="6">
    <source>
        <dbReference type="EMBL" id="KAF7269414.1"/>
    </source>
</evidence>
<feature type="compositionally biased region" description="Basic and acidic residues" evidence="5">
    <location>
        <begin position="195"/>
        <end position="205"/>
    </location>
</feature>
<protein>
    <recommendedName>
        <fullName evidence="8">Sperm-associated antigen 1</fullName>
    </recommendedName>
</protein>
<dbReference type="OrthoDB" id="2942533at2759"/>
<organism evidence="6 7">
    <name type="scientific">Rhynchophorus ferrugineus</name>
    <name type="common">Red palm weevil</name>
    <name type="synonym">Curculio ferrugineus</name>
    <dbReference type="NCBI Taxonomy" id="354439"/>
    <lineage>
        <taxon>Eukaryota</taxon>
        <taxon>Metazoa</taxon>
        <taxon>Ecdysozoa</taxon>
        <taxon>Arthropoda</taxon>
        <taxon>Hexapoda</taxon>
        <taxon>Insecta</taxon>
        <taxon>Pterygota</taxon>
        <taxon>Neoptera</taxon>
        <taxon>Endopterygota</taxon>
        <taxon>Coleoptera</taxon>
        <taxon>Polyphaga</taxon>
        <taxon>Cucujiformia</taxon>
        <taxon>Curculionidae</taxon>
        <taxon>Dryophthorinae</taxon>
        <taxon>Rhynchophorus</taxon>
    </lineage>
</organism>
<comment type="subcellular location">
    <subcellularLocation>
        <location evidence="1">Cytoplasm</location>
    </subcellularLocation>
</comment>
<evidence type="ECO:0000256" key="5">
    <source>
        <dbReference type="SAM" id="MobiDB-lite"/>
    </source>
</evidence>
<dbReference type="PANTHER" id="PTHR45984:SF1">
    <property type="entry name" value="SPAG1 AXONEMAL DYNEIN ASSEMBLY FACTOR"/>
    <property type="match status" value="1"/>
</dbReference>
<evidence type="ECO:0000256" key="4">
    <source>
        <dbReference type="ARBA" id="ARBA00022803"/>
    </source>
</evidence>
<keyword evidence="7" id="KW-1185">Reference proteome</keyword>
<evidence type="ECO:0000256" key="2">
    <source>
        <dbReference type="ARBA" id="ARBA00022490"/>
    </source>
</evidence>
<name>A0A834M915_RHYFE</name>
<keyword evidence="3" id="KW-0677">Repeat</keyword>
<keyword evidence="4" id="KW-0802">TPR repeat</keyword>
<dbReference type="GO" id="GO:0031072">
    <property type="term" value="F:heat shock protein binding"/>
    <property type="evidence" value="ECO:0007669"/>
    <property type="project" value="TreeGrafter"/>
</dbReference>
<dbReference type="GO" id="GO:0006626">
    <property type="term" value="P:protein targeting to mitochondrion"/>
    <property type="evidence" value="ECO:0007669"/>
    <property type="project" value="TreeGrafter"/>
</dbReference>
<evidence type="ECO:0000256" key="1">
    <source>
        <dbReference type="ARBA" id="ARBA00004496"/>
    </source>
</evidence>
<dbReference type="InterPro" id="IPR011990">
    <property type="entry name" value="TPR-like_helical_dom_sf"/>
</dbReference>
<dbReference type="GO" id="GO:0005739">
    <property type="term" value="C:mitochondrion"/>
    <property type="evidence" value="ECO:0007669"/>
    <property type="project" value="TreeGrafter"/>
</dbReference>
<dbReference type="InterPro" id="IPR051982">
    <property type="entry name" value="CiliaryAsmbly_MitoImport"/>
</dbReference>
<comment type="caution">
    <text evidence="6">The sequence shown here is derived from an EMBL/GenBank/DDBJ whole genome shotgun (WGS) entry which is preliminary data.</text>
</comment>
<proteinExistence type="predicted"/>